<dbReference type="OrthoDB" id="2963575at2759"/>
<dbReference type="EMBL" id="MU157870">
    <property type="protein sequence ID" value="KAF9526521.1"/>
    <property type="molecule type" value="Genomic_DNA"/>
</dbReference>
<proteinExistence type="predicted"/>
<evidence type="ECO:0000313" key="2">
    <source>
        <dbReference type="Proteomes" id="UP000807306"/>
    </source>
</evidence>
<name>A0A9P6ECD5_9AGAR</name>
<keyword evidence="2" id="KW-1185">Reference proteome</keyword>
<reference evidence="1" key="1">
    <citation type="submission" date="2020-11" db="EMBL/GenBank/DDBJ databases">
        <authorList>
            <consortium name="DOE Joint Genome Institute"/>
            <person name="Ahrendt S."/>
            <person name="Riley R."/>
            <person name="Andreopoulos W."/>
            <person name="Labutti K."/>
            <person name="Pangilinan J."/>
            <person name="Ruiz-Duenas F.J."/>
            <person name="Barrasa J.M."/>
            <person name="Sanchez-Garcia M."/>
            <person name="Camarero S."/>
            <person name="Miyauchi S."/>
            <person name="Serrano A."/>
            <person name="Linde D."/>
            <person name="Babiker R."/>
            <person name="Drula E."/>
            <person name="Ayuso-Fernandez I."/>
            <person name="Pacheco R."/>
            <person name="Padilla G."/>
            <person name="Ferreira P."/>
            <person name="Barriuso J."/>
            <person name="Kellner H."/>
            <person name="Castanera R."/>
            <person name="Alfaro M."/>
            <person name="Ramirez L."/>
            <person name="Pisabarro A.G."/>
            <person name="Kuo A."/>
            <person name="Tritt A."/>
            <person name="Lipzen A."/>
            <person name="He G."/>
            <person name="Yan M."/>
            <person name="Ng V."/>
            <person name="Cullen D."/>
            <person name="Martin F."/>
            <person name="Rosso M.-N."/>
            <person name="Henrissat B."/>
            <person name="Hibbett D."/>
            <person name="Martinez A.T."/>
            <person name="Grigoriev I.V."/>
        </authorList>
    </citation>
    <scope>NUCLEOTIDE SEQUENCE</scope>
    <source>
        <strain evidence="1">CBS 506.95</strain>
    </source>
</reference>
<accession>A0A9P6ECD5</accession>
<dbReference type="Proteomes" id="UP000807306">
    <property type="component" value="Unassembled WGS sequence"/>
</dbReference>
<dbReference type="AlphaFoldDB" id="A0A9P6ECD5"/>
<evidence type="ECO:0000313" key="1">
    <source>
        <dbReference type="EMBL" id="KAF9526521.1"/>
    </source>
</evidence>
<organism evidence="1 2">
    <name type="scientific">Crepidotus variabilis</name>
    <dbReference type="NCBI Taxonomy" id="179855"/>
    <lineage>
        <taxon>Eukaryota</taxon>
        <taxon>Fungi</taxon>
        <taxon>Dikarya</taxon>
        <taxon>Basidiomycota</taxon>
        <taxon>Agaricomycotina</taxon>
        <taxon>Agaricomycetes</taxon>
        <taxon>Agaricomycetidae</taxon>
        <taxon>Agaricales</taxon>
        <taxon>Agaricineae</taxon>
        <taxon>Crepidotaceae</taxon>
        <taxon>Crepidotus</taxon>
    </lineage>
</organism>
<protein>
    <recommendedName>
        <fullName evidence="3">F-box domain-containing protein</fullName>
    </recommendedName>
</protein>
<sequence>MIDLPQELWVHIVGYLPQQDFKGLYSVNSAFFHISMDARYRNITVKFQELNISTLQLLEWLQIQPSLARRVRKLTLAPSRDIGLSESWGDGIQPARWANHRILNFRPYVKPVLKAEEDRLFEPLVLGHVTVAQLDNALCRMIPLMIILQEVDLKCADGEVPSLTCYGLLWKRYEDTIAELHLLTNFLPSSKPSIKCNSMPW</sequence>
<gene>
    <name evidence="1" type="ORF">CPB83DRAFT_457740</name>
</gene>
<evidence type="ECO:0008006" key="3">
    <source>
        <dbReference type="Google" id="ProtNLM"/>
    </source>
</evidence>
<comment type="caution">
    <text evidence="1">The sequence shown here is derived from an EMBL/GenBank/DDBJ whole genome shotgun (WGS) entry which is preliminary data.</text>
</comment>